<dbReference type="InterPro" id="IPR011701">
    <property type="entry name" value="MFS"/>
</dbReference>
<protein>
    <recommendedName>
        <fullName evidence="10">MFS general substrate transporter</fullName>
    </recommendedName>
</protein>
<dbReference type="InterPro" id="IPR036259">
    <property type="entry name" value="MFS_trans_sf"/>
</dbReference>
<reference evidence="8 9" key="1">
    <citation type="journal article" date="2020" name="ISME J.">
        <title>Uncovering the hidden diversity of litter-decomposition mechanisms in mushroom-forming fungi.</title>
        <authorList>
            <person name="Floudas D."/>
            <person name="Bentzer J."/>
            <person name="Ahren D."/>
            <person name="Johansson T."/>
            <person name="Persson P."/>
            <person name="Tunlid A."/>
        </authorList>
    </citation>
    <scope>NUCLEOTIDE SEQUENCE [LARGE SCALE GENOMIC DNA]</scope>
    <source>
        <strain evidence="8 9">CBS 406.79</strain>
    </source>
</reference>
<feature type="transmembrane region" description="Helical" evidence="7">
    <location>
        <begin position="357"/>
        <end position="375"/>
    </location>
</feature>
<evidence type="ECO:0000256" key="3">
    <source>
        <dbReference type="ARBA" id="ARBA00022692"/>
    </source>
</evidence>
<evidence type="ECO:0000256" key="5">
    <source>
        <dbReference type="ARBA" id="ARBA00023136"/>
    </source>
</evidence>
<dbReference type="EMBL" id="JAACJN010000019">
    <property type="protein sequence ID" value="KAF5389828.1"/>
    <property type="molecule type" value="Genomic_DNA"/>
</dbReference>
<feature type="transmembrane region" description="Helical" evidence="7">
    <location>
        <begin position="287"/>
        <end position="312"/>
    </location>
</feature>
<dbReference type="SUPFAM" id="SSF103473">
    <property type="entry name" value="MFS general substrate transporter"/>
    <property type="match status" value="1"/>
</dbReference>
<feature type="transmembrane region" description="Helical" evidence="7">
    <location>
        <begin position="177"/>
        <end position="200"/>
    </location>
</feature>
<keyword evidence="9" id="KW-1185">Reference proteome</keyword>
<evidence type="ECO:0000313" key="9">
    <source>
        <dbReference type="Proteomes" id="UP000518752"/>
    </source>
</evidence>
<sequence>MSLHEMRSDEEKAEIQDLESNESARRLQEVPHIDPVAEKRLLRKLDMALLPLFGLIYCTNFVDRQASFPSSEKYFAGIEKDLGMVGVDYNIALTIFYIFFAAADVPSNLALKHFGSTWVAILVFSFGIVSIGTAFVRSYSGLIITRVFLGIAEGGTLSGLTYILARYYRRSELVFRIGIFFGLSTPLAGAFGGLLASGLLTISDIGTVTSWRKIFLVGDAYGSNTEGIMTSGIGILCMFIIPADPRHTTLLNEEERALALARLDADQAISTQGKKEKTSLKLIGQAFSFNTVICTICYVLVNISFQGLSLFMPTVISTLGHFTVVESQLRTVPPYVVGAIWSVSISYCSFRIRRRGILLFISALLAVTGYALAIGTKNHNARYAACFLSLAGSSLTGPMILAWGTENAAPDTVRAVVTAVIPGVGALGAVIAVWTYLPSDAPNYHRGNSINLATECVVCTLTLILIFYIRWENAKRDRGERDYRLEGKSSNEVEQLGYLHPEFRYRE</sequence>
<dbReference type="OrthoDB" id="2962993at2759"/>
<dbReference type="AlphaFoldDB" id="A0A8H5MDC8"/>
<feature type="compositionally biased region" description="Basic and acidic residues" evidence="6">
    <location>
        <begin position="1"/>
        <end position="15"/>
    </location>
</feature>
<dbReference type="FunFam" id="1.20.1250.20:FF:000013">
    <property type="entry name" value="MFS general substrate transporter"/>
    <property type="match status" value="1"/>
</dbReference>
<feature type="transmembrane region" description="Helical" evidence="7">
    <location>
        <begin position="449"/>
        <end position="469"/>
    </location>
</feature>
<evidence type="ECO:0000256" key="7">
    <source>
        <dbReference type="SAM" id="Phobius"/>
    </source>
</evidence>
<evidence type="ECO:0000256" key="2">
    <source>
        <dbReference type="ARBA" id="ARBA00022448"/>
    </source>
</evidence>
<evidence type="ECO:0000313" key="8">
    <source>
        <dbReference type="EMBL" id="KAF5389828.1"/>
    </source>
</evidence>
<keyword evidence="2" id="KW-0813">Transport</keyword>
<organism evidence="8 9">
    <name type="scientific">Collybiopsis confluens</name>
    <dbReference type="NCBI Taxonomy" id="2823264"/>
    <lineage>
        <taxon>Eukaryota</taxon>
        <taxon>Fungi</taxon>
        <taxon>Dikarya</taxon>
        <taxon>Basidiomycota</taxon>
        <taxon>Agaricomycotina</taxon>
        <taxon>Agaricomycetes</taxon>
        <taxon>Agaricomycetidae</taxon>
        <taxon>Agaricales</taxon>
        <taxon>Marasmiineae</taxon>
        <taxon>Omphalotaceae</taxon>
        <taxon>Collybiopsis</taxon>
    </lineage>
</organism>
<feature type="region of interest" description="Disordered" evidence="6">
    <location>
        <begin position="1"/>
        <end position="23"/>
    </location>
</feature>
<dbReference type="PANTHER" id="PTHR43791:SF48">
    <property type="entry name" value="TRANSPORTER, PUTATIVE (AFU_ORTHOLOGUE AFUA_4G01000)-RELATED"/>
    <property type="match status" value="1"/>
</dbReference>
<dbReference type="GO" id="GO:0022857">
    <property type="term" value="F:transmembrane transporter activity"/>
    <property type="evidence" value="ECO:0007669"/>
    <property type="project" value="InterPro"/>
</dbReference>
<feature type="transmembrane region" description="Helical" evidence="7">
    <location>
        <begin position="332"/>
        <end position="350"/>
    </location>
</feature>
<evidence type="ECO:0000256" key="6">
    <source>
        <dbReference type="SAM" id="MobiDB-lite"/>
    </source>
</evidence>
<name>A0A8H5MDC8_9AGAR</name>
<feature type="transmembrane region" description="Helical" evidence="7">
    <location>
        <begin position="415"/>
        <end position="437"/>
    </location>
</feature>
<comment type="subcellular location">
    <subcellularLocation>
        <location evidence="1">Membrane</location>
        <topology evidence="1">Multi-pass membrane protein</topology>
    </subcellularLocation>
</comment>
<dbReference type="GO" id="GO:0016020">
    <property type="term" value="C:membrane"/>
    <property type="evidence" value="ECO:0007669"/>
    <property type="project" value="UniProtKB-SubCell"/>
</dbReference>
<dbReference type="Gene3D" id="1.20.1250.20">
    <property type="entry name" value="MFS general substrate transporter like domains"/>
    <property type="match status" value="2"/>
</dbReference>
<feature type="transmembrane region" description="Helical" evidence="7">
    <location>
        <begin position="142"/>
        <end position="165"/>
    </location>
</feature>
<feature type="transmembrane region" description="Helical" evidence="7">
    <location>
        <begin position="82"/>
        <end position="103"/>
    </location>
</feature>
<accession>A0A8H5MDC8</accession>
<dbReference type="Pfam" id="PF07690">
    <property type="entry name" value="MFS_1"/>
    <property type="match status" value="1"/>
</dbReference>
<evidence type="ECO:0008006" key="10">
    <source>
        <dbReference type="Google" id="ProtNLM"/>
    </source>
</evidence>
<keyword evidence="3 7" id="KW-0812">Transmembrane</keyword>
<feature type="transmembrane region" description="Helical" evidence="7">
    <location>
        <begin position="115"/>
        <end position="136"/>
    </location>
</feature>
<dbReference type="Proteomes" id="UP000518752">
    <property type="component" value="Unassembled WGS sequence"/>
</dbReference>
<keyword evidence="5 7" id="KW-0472">Membrane</keyword>
<dbReference type="PANTHER" id="PTHR43791">
    <property type="entry name" value="PERMEASE-RELATED"/>
    <property type="match status" value="1"/>
</dbReference>
<feature type="transmembrane region" description="Helical" evidence="7">
    <location>
        <begin position="381"/>
        <end position="403"/>
    </location>
</feature>
<gene>
    <name evidence="8" type="ORF">D9757_003580</name>
</gene>
<evidence type="ECO:0000256" key="4">
    <source>
        <dbReference type="ARBA" id="ARBA00022989"/>
    </source>
</evidence>
<proteinExistence type="predicted"/>
<evidence type="ECO:0000256" key="1">
    <source>
        <dbReference type="ARBA" id="ARBA00004141"/>
    </source>
</evidence>
<keyword evidence="4 7" id="KW-1133">Transmembrane helix</keyword>
<comment type="caution">
    <text evidence="8">The sequence shown here is derived from an EMBL/GenBank/DDBJ whole genome shotgun (WGS) entry which is preliminary data.</text>
</comment>